<dbReference type="AlphaFoldDB" id="A0A0N4W7G0"/>
<organism evidence="3">
    <name type="scientific">Haemonchus placei</name>
    <name type="common">Barber's pole worm</name>
    <dbReference type="NCBI Taxonomy" id="6290"/>
    <lineage>
        <taxon>Eukaryota</taxon>
        <taxon>Metazoa</taxon>
        <taxon>Ecdysozoa</taxon>
        <taxon>Nematoda</taxon>
        <taxon>Chromadorea</taxon>
        <taxon>Rhabditida</taxon>
        <taxon>Rhabditina</taxon>
        <taxon>Rhabditomorpha</taxon>
        <taxon>Strongyloidea</taxon>
        <taxon>Trichostrongylidae</taxon>
        <taxon>Haemonchus</taxon>
    </lineage>
</organism>
<keyword evidence="2" id="KW-1185">Reference proteome</keyword>
<accession>A0A0N4W7G0</accession>
<sequence length="107" mass="12349">MSDEAVYLLHGGSDVSRHPETCQAIDEKTANKNDDIQKLEGVRDAEKDRVAKKQRSKRMRLKQRNDVALNQDNQLYRKLEIIKNSNLPTAKETGVIFIEFDDFCELI</sequence>
<reference evidence="1 2" key="2">
    <citation type="submission" date="2018-11" db="EMBL/GenBank/DDBJ databases">
        <authorList>
            <consortium name="Pathogen Informatics"/>
        </authorList>
    </citation>
    <scope>NUCLEOTIDE SEQUENCE [LARGE SCALE GENOMIC DNA]</scope>
    <source>
        <strain evidence="1 2">MHpl1</strain>
    </source>
</reference>
<dbReference type="Proteomes" id="UP000268014">
    <property type="component" value="Unassembled WGS sequence"/>
</dbReference>
<gene>
    <name evidence="1" type="ORF">HPLM_LOCUS6057</name>
</gene>
<evidence type="ECO:0000313" key="3">
    <source>
        <dbReference type="WBParaSite" id="HPLM_0000606501-mRNA-1"/>
    </source>
</evidence>
<protein>
    <submittedName>
        <fullName evidence="3">BZIP domain-containing protein</fullName>
    </submittedName>
</protein>
<dbReference type="EMBL" id="UZAF01016431">
    <property type="protein sequence ID" value="VDO27857.1"/>
    <property type="molecule type" value="Genomic_DNA"/>
</dbReference>
<name>A0A0N4W7G0_HAEPC</name>
<evidence type="ECO:0000313" key="1">
    <source>
        <dbReference type="EMBL" id="VDO27857.1"/>
    </source>
</evidence>
<proteinExistence type="predicted"/>
<reference evidence="3" key="1">
    <citation type="submission" date="2017-02" db="UniProtKB">
        <authorList>
            <consortium name="WormBaseParasite"/>
        </authorList>
    </citation>
    <scope>IDENTIFICATION</scope>
</reference>
<evidence type="ECO:0000313" key="2">
    <source>
        <dbReference type="Proteomes" id="UP000268014"/>
    </source>
</evidence>
<dbReference type="WBParaSite" id="HPLM_0000606501-mRNA-1">
    <property type="protein sequence ID" value="HPLM_0000606501-mRNA-1"/>
    <property type="gene ID" value="HPLM_0000606501"/>
</dbReference>